<reference evidence="2" key="1">
    <citation type="journal article" date="2021" name="Proc. Natl. Acad. Sci. U.S.A.">
        <title>Three genomes in the algal genus Volvox reveal the fate of a haploid sex-determining region after a transition to homothallism.</title>
        <authorList>
            <person name="Yamamoto K."/>
            <person name="Hamaji T."/>
            <person name="Kawai-Toyooka H."/>
            <person name="Matsuzaki R."/>
            <person name="Takahashi F."/>
            <person name="Nishimura Y."/>
            <person name="Kawachi M."/>
            <person name="Noguchi H."/>
            <person name="Minakuchi Y."/>
            <person name="Umen J.G."/>
            <person name="Toyoda A."/>
            <person name="Nozaki H."/>
        </authorList>
    </citation>
    <scope>NUCLEOTIDE SEQUENCE</scope>
    <source>
        <strain evidence="2">NIES-3786</strain>
    </source>
</reference>
<evidence type="ECO:0000313" key="2">
    <source>
        <dbReference type="EMBL" id="GIL85978.1"/>
    </source>
</evidence>
<feature type="compositionally biased region" description="Basic and acidic residues" evidence="1">
    <location>
        <begin position="686"/>
        <end position="698"/>
    </location>
</feature>
<dbReference type="PANTHER" id="PTHR32098:SF5">
    <property type="entry name" value="LYCOPENE BETA_EPSILON CYCLASE PROTEIN"/>
    <property type="match status" value="1"/>
</dbReference>
<gene>
    <name evidence="2" type="ORF">Vretifemale_14494</name>
</gene>
<feature type="compositionally biased region" description="Polar residues" evidence="1">
    <location>
        <begin position="384"/>
        <end position="397"/>
    </location>
</feature>
<feature type="region of interest" description="Disordered" evidence="1">
    <location>
        <begin position="879"/>
        <end position="902"/>
    </location>
</feature>
<feature type="compositionally biased region" description="Pro residues" evidence="1">
    <location>
        <begin position="65"/>
        <end position="76"/>
    </location>
</feature>
<name>A0A8J4FT82_9CHLO</name>
<dbReference type="Proteomes" id="UP000747110">
    <property type="component" value="Unassembled WGS sequence"/>
</dbReference>
<feature type="region of interest" description="Disordered" evidence="1">
    <location>
        <begin position="686"/>
        <end position="725"/>
    </location>
</feature>
<dbReference type="InterPro" id="IPR036188">
    <property type="entry name" value="FAD/NAD-bd_sf"/>
</dbReference>
<sequence>MRLNSRFPRHRGACAPAPHSVKFKPFPSFQIGGRRRLTFLHLCARSITGLHAVGHGNINANADSHPPPPPPPPPSETSPSTASISRGIARTILAQPGIEGDPLAFLEVSEAYWRALRNQKHEPHKKGPTVVAYADGPLLTPLPPSTSSPTTAAAAATKTMLKTPQNGDGNGNGTYPATSQTLTPSPPSSPSPSPSTTTTAVPKQQQQQQQSQTTSTYHEQQQPQHQGEAVGPQQKHDFDVVICGGTLGLFLATALQLRGWRVAIVEKRLVQGRNQEWNISWGELEVLLELGLLSREEFREAVVSEFNPIRVGFLGGKDMWTSDVLNLGVHPRRLLEALRRRFEAAGGLVYENTAFRAAIVHTDGLRLKLAPGGSESPLAVGDTNRPNGLSSTGSSPRPVTAPRSLTCRLLLDCMGHYSDIVKQIRGRVKPDGMCMVVGSCAEGFPAELNQSADLLYSLSHARHDMQLFWEAFPAEGGRARTTYMFAYSDAHPDRPSFEQLLDTYFEMLPQYQGLPLEQLRFKRVLFGGFPCYSNGPLPPAFDRVMQIGDASAAQSPLSFGGFGSMMRHLGRLTKGLDQALAEDRLTRGDLTWLQPYQPSLSASWLFQRAMSLGVGQVDYPQKYPYTPPYYATSADAAAATGAAAATSESLPPPLIMGAGAGPAAAFQEAIAMAAARFAAGAADPADYFHEEPDQDTERPPPLVTEKSAAAAPQIQRNEQQQQQQQQQLFERDFLNSPSWLKLPYSHVNEILGCNFGVMGVLGDRVLRPFLQDTIQLLPLSLSMVGMMLANPITVSRVLLQVGPQTLVGWFVHYAALLAYSLTYQMLRPLRQFVPYYTFQRLVDALEYGSGSDYRYHGPSVGMAMTTATTATAAAAAVKEGRHVKRDDGDDGDSGGAALREGEHRAGGGAAAVAVEIPDAVPVPVVATVTAPPALPPLADVVRSSSRG</sequence>
<feature type="compositionally biased region" description="Low complexity" evidence="1">
    <location>
        <begin position="194"/>
        <end position="222"/>
    </location>
</feature>
<protein>
    <submittedName>
        <fullName evidence="2">Uncharacterized protein</fullName>
    </submittedName>
</protein>
<dbReference type="EMBL" id="BNCP01000034">
    <property type="protein sequence ID" value="GIL85978.1"/>
    <property type="molecule type" value="Genomic_DNA"/>
</dbReference>
<comment type="caution">
    <text evidence="2">The sequence shown here is derived from an EMBL/GenBank/DDBJ whole genome shotgun (WGS) entry which is preliminary data.</text>
</comment>
<proteinExistence type="predicted"/>
<feature type="region of interest" description="Disordered" evidence="1">
    <location>
        <begin position="119"/>
        <end position="232"/>
    </location>
</feature>
<feature type="compositionally biased region" description="Low complexity" evidence="1">
    <location>
        <begin position="147"/>
        <end position="157"/>
    </location>
</feature>
<keyword evidence="3" id="KW-1185">Reference proteome</keyword>
<dbReference type="Gene3D" id="3.50.50.60">
    <property type="entry name" value="FAD/NAD(P)-binding domain"/>
    <property type="match status" value="1"/>
</dbReference>
<feature type="region of interest" description="Disordered" evidence="1">
    <location>
        <begin position="55"/>
        <end position="84"/>
    </location>
</feature>
<evidence type="ECO:0000313" key="3">
    <source>
        <dbReference type="Proteomes" id="UP000747110"/>
    </source>
</evidence>
<feature type="region of interest" description="Disordered" evidence="1">
    <location>
        <begin position="376"/>
        <end position="401"/>
    </location>
</feature>
<dbReference type="SUPFAM" id="SSF51905">
    <property type="entry name" value="FAD/NAD(P)-binding domain"/>
    <property type="match status" value="1"/>
</dbReference>
<dbReference type="AlphaFoldDB" id="A0A8J4FT82"/>
<dbReference type="PANTHER" id="PTHR32098">
    <property type="entry name" value="LYCOPENE BETA/EPSILON CYCLASE PROTEIN"/>
    <property type="match status" value="1"/>
</dbReference>
<accession>A0A8J4FT82</accession>
<evidence type="ECO:0000256" key="1">
    <source>
        <dbReference type="SAM" id="MobiDB-lite"/>
    </source>
</evidence>
<dbReference type="OrthoDB" id="4211at2759"/>
<feature type="compositionally biased region" description="Pro residues" evidence="1">
    <location>
        <begin position="184"/>
        <end position="193"/>
    </location>
</feature>
<organism evidence="2 3">
    <name type="scientific">Volvox reticuliferus</name>
    <dbReference type="NCBI Taxonomy" id="1737510"/>
    <lineage>
        <taxon>Eukaryota</taxon>
        <taxon>Viridiplantae</taxon>
        <taxon>Chlorophyta</taxon>
        <taxon>core chlorophytes</taxon>
        <taxon>Chlorophyceae</taxon>
        <taxon>CS clade</taxon>
        <taxon>Chlamydomonadales</taxon>
        <taxon>Volvocaceae</taxon>
        <taxon>Volvox</taxon>
    </lineage>
</organism>